<keyword evidence="7 11" id="KW-0805">Transcription regulation</keyword>
<keyword evidence="8 11" id="KW-0010">Activator</keyword>
<dbReference type="OrthoDB" id="6221744at2759"/>
<evidence type="ECO:0000256" key="4">
    <source>
        <dbReference type="ARBA" id="ARBA00022853"/>
    </source>
</evidence>
<evidence type="ECO:0000256" key="9">
    <source>
        <dbReference type="ARBA" id="ARBA00023163"/>
    </source>
</evidence>
<dbReference type="HAMAP" id="MF_03046">
    <property type="entry name" value="ENY2_Sus1"/>
    <property type="match status" value="1"/>
</dbReference>
<reference evidence="12" key="1">
    <citation type="submission" date="2021-10" db="EMBL/GenBank/DDBJ databases">
        <title>Tropical sea cucumber genome reveals ecological adaptation and Cuvierian tubules defense mechanism.</title>
        <authorList>
            <person name="Chen T."/>
        </authorList>
    </citation>
    <scope>NUCLEOTIDE SEQUENCE</scope>
    <source>
        <strain evidence="12">Nanhai2018</strain>
        <tissue evidence="12">Muscle</tissue>
    </source>
</reference>
<dbReference type="GO" id="GO:0003713">
    <property type="term" value="F:transcription coactivator activity"/>
    <property type="evidence" value="ECO:0007669"/>
    <property type="project" value="UniProtKB-UniRule"/>
</dbReference>
<evidence type="ECO:0000256" key="8">
    <source>
        <dbReference type="ARBA" id="ARBA00023159"/>
    </source>
</evidence>
<evidence type="ECO:0000256" key="3">
    <source>
        <dbReference type="ARBA" id="ARBA00022816"/>
    </source>
</evidence>
<dbReference type="GO" id="GO:0006368">
    <property type="term" value="P:transcription elongation by RNA polymerase II"/>
    <property type="evidence" value="ECO:0007669"/>
    <property type="project" value="UniProtKB-UniRule"/>
</dbReference>
<dbReference type="Proteomes" id="UP001152320">
    <property type="component" value="Chromosome 5"/>
</dbReference>
<dbReference type="InterPro" id="IPR018783">
    <property type="entry name" value="TF_ENY2"/>
</dbReference>
<dbReference type="EMBL" id="JAIZAY010000005">
    <property type="protein sequence ID" value="KAJ8041847.1"/>
    <property type="molecule type" value="Genomic_DNA"/>
</dbReference>
<evidence type="ECO:0000313" key="13">
    <source>
        <dbReference type="Proteomes" id="UP001152320"/>
    </source>
</evidence>
<evidence type="ECO:0000256" key="2">
    <source>
        <dbReference type="ARBA" id="ARBA00022448"/>
    </source>
</evidence>
<name>A0A9Q1HAD0_HOLLE</name>
<comment type="subunit">
    <text evidence="11">Component of the nuclear pore complex (NPC)-associated TREX-2 complex (transcription and export complex 2). Component of the SAGA transcription coactivator-HAT complex. Within the SAGA complex, participates to a subcomplex of SAGA called the DUB module (deubiquitination module).</text>
</comment>
<dbReference type="GO" id="GO:0015031">
    <property type="term" value="P:protein transport"/>
    <property type="evidence" value="ECO:0007669"/>
    <property type="project" value="UniProtKB-KW"/>
</dbReference>
<evidence type="ECO:0000256" key="7">
    <source>
        <dbReference type="ARBA" id="ARBA00023015"/>
    </source>
</evidence>
<evidence type="ECO:0000256" key="5">
    <source>
        <dbReference type="ARBA" id="ARBA00022927"/>
    </source>
</evidence>
<keyword evidence="10 11" id="KW-0539">Nucleus</keyword>
<comment type="similarity">
    <text evidence="11">Belongs to the ENY2 family.</text>
</comment>
<evidence type="ECO:0000256" key="11">
    <source>
        <dbReference type="HAMAP-Rule" id="MF_03046"/>
    </source>
</evidence>
<dbReference type="GO" id="GO:0006406">
    <property type="term" value="P:mRNA export from nucleus"/>
    <property type="evidence" value="ECO:0007669"/>
    <property type="project" value="UniProtKB-UniRule"/>
</dbReference>
<comment type="function">
    <text evidence="11">Involved in mRNA export coupled transcription activation by association with both the TREX-2 and the SAGA complexes. The transcription regulatory histone acetylation (HAT) complex SAGA is a multiprotein complex that activates transcription by remodeling chromatin and mediating histone acetylation and deubiquitination. Within the SAGA complex, participates to a subcomplex that specifically deubiquitinates histones. The SAGA complex is recruited to specific gene promoters by activators, where it is required for transcription. The TREX-2 complex functions in docking export-competent ribonucleoprotein particles (mRNPs) to the nuclear entrance of the nuclear pore complex (nuclear basket). TREX-2 participates in mRNA export and accurate chromatin positioning in the nucleus by tethering genes to the nuclear periphery.</text>
</comment>
<keyword evidence="4 11" id="KW-0156">Chromatin regulator</keyword>
<dbReference type="AlphaFoldDB" id="A0A9Q1HAD0"/>
<dbReference type="Gene3D" id="1.10.246.140">
    <property type="match status" value="1"/>
</dbReference>
<evidence type="ECO:0000256" key="6">
    <source>
        <dbReference type="ARBA" id="ARBA00023010"/>
    </source>
</evidence>
<dbReference type="GO" id="GO:0006325">
    <property type="term" value="P:chromatin organization"/>
    <property type="evidence" value="ECO:0007669"/>
    <property type="project" value="UniProtKB-KW"/>
</dbReference>
<dbReference type="FunFam" id="1.10.246.140:FF:000001">
    <property type="entry name" value="Transcription and mRNA export factor ENY2"/>
    <property type="match status" value="1"/>
</dbReference>
<comment type="subcellular location">
    <subcellularLocation>
        <location evidence="1 11">Nucleus</location>
        <location evidence="1 11">Nucleoplasm</location>
    </subcellularLocation>
</comment>
<dbReference type="GO" id="GO:0005643">
    <property type="term" value="C:nuclear pore"/>
    <property type="evidence" value="ECO:0007669"/>
    <property type="project" value="UniProtKB-UniRule"/>
</dbReference>
<dbReference type="Pfam" id="PF10163">
    <property type="entry name" value="EnY2"/>
    <property type="match status" value="1"/>
</dbReference>
<dbReference type="GO" id="GO:0005654">
    <property type="term" value="C:nucleoplasm"/>
    <property type="evidence" value="ECO:0007669"/>
    <property type="project" value="UniProtKB-SubCell"/>
</dbReference>
<accession>A0A9Q1HAD0</accession>
<dbReference type="InterPro" id="IPR038212">
    <property type="entry name" value="TF_EnY2_sf"/>
</dbReference>
<sequence>MADFSERKLKDTQMKASINQTLIESGEKERLKEMLRNKLIECGWRDQLKAYCKEVVRRKGLKHVTVDDLVSEITPKGRELVPDDVKKELLHRIRAFLAQQKELSSENIPY</sequence>
<comment type="caution">
    <text evidence="12">The sequence shown here is derived from an EMBL/GenBank/DDBJ whole genome shotgun (WGS) entry which is preliminary data.</text>
</comment>
<organism evidence="12 13">
    <name type="scientific">Holothuria leucospilota</name>
    <name type="common">Black long sea cucumber</name>
    <name type="synonym">Mertensiothuria leucospilota</name>
    <dbReference type="NCBI Taxonomy" id="206669"/>
    <lineage>
        <taxon>Eukaryota</taxon>
        <taxon>Metazoa</taxon>
        <taxon>Echinodermata</taxon>
        <taxon>Eleutherozoa</taxon>
        <taxon>Echinozoa</taxon>
        <taxon>Holothuroidea</taxon>
        <taxon>Aspidochirotacea</taxon>
        <taxon>Aspidochirotida</taxon>
        <taxon>Holothuriidae</taxon>
        <taxon>Holothuria</taxon>
    </lineage>
</organism>
<keyword evidence="3 11" id="KW-0509">mRNA transport</keyword>
<keyword evidence="5 11" id="KW-0653">Protein transport</keyword>
<proteinExistence type="inferred from homology"/>
<keyword evidence="2 11" id="KW-0813">Transport</keyword>
<dbReference type="GO" id="GO:0071819">
    <property type="term" value="C:DUBm complex"/>
    <property type="evidence" value="ECO:0007669"/>
    <property type="project" value="UniProtKB-UniRule"/>
</dbReference>
<evidence type="ECO:0000256" key="1">
    <source>
        <dbReference type="ARBA" id="ARBA00004642"/>
    </source>
</evidence>
<keyword evidence="9 11" id="KW-0804">Transcription</keyword>
<evidence type="ECO:0000313" key="12">
    <source>
        <dbReference type="EMBL" id="KAJ8041847.1"/>
    </source>
</evidence>
<keyword evidence="6 11" id="KW-0811">Translocation</keyword>
<protein>
    <recommendedName>
        <fullName evidence="11">Transcription and mRNA export factor ENY2</fullName>
    </recommendedName>
    <alternativeName>
        <fullName evidence="11">Enhancer of yellow 2 transcription factor homolog</fullName>
    </alternativeName>
</protein>
<dbReference type="GO" id="GO:0070390">
    <property type="term" value="C:transcription export complex 2"/>
    <property type="evidence" value="ECO:0007669"/>
    <property type="project" value="UniProtKB-UniRule"/>
</dbReference>
<evidence type="ECO:0000256" key="10">
    <source>
        <dbReference type="ARBA" id="ARBA00023242"/>
    </source>
</evidence>
<dbReference type="PANTHER" id="PTHR12514">
    <property type="entry name" value="ENHANCER OF YELLOW 2 TRANSCRIPTION FACTOR"/>
    <property type="match status" value="1"/>
</dbReference>
<keyword evidence="13" id="KW-1185">Reference proteome</keyword>
<dbReference type="GO" id="GO:0000124">
    <property type="term" value="C:SAGA complex"/>
    <property type="evidence" value="ECO:0007669"/>
    <property type="project" value="UniProtKB-UniRule"/>
</dbReference>
<gene>
    <name evidence="12" type="ORF">HOLleu_12768</name>
</gene>